<evidence type="ECO:0000313" key="2">
    <source>
        <dbReference type="EMBL" id="CAA9398999.1"/>
    </source>
</evidence>
<feature type="compositionally biased region" description="Gly residues" evidence="1">
    <location>
        <begin position="36"/>
        <end position="56"/>
    </location>
</feature>
<feature type="non-terminal residue" evidence="2">
    <location>
        <position position="1"/>
    </location>
</feature>
<reference evidence="2" key="1">
    <citation type="submission" date="2020-02" db="EMBL/GenBank/DDBJ databases">
        <authorList>
            <person name="Meier V. D."/>
        </authorList>
    </citation>
    <scope>NUCLEOTIDE SEQUENCE</scope>
    <source>
        <strain evidence="2">AVDCRST_MAG15</strain>
    </source>
</reference>
<dbReference type="EC" id="1.1.1.69" evidence="2"/>
<feature type="region of interest" description="Disordered" evidence="1">
    <location>
        <begin position="1"/>
        <end position="138"/>
    </location>
</feature>
<keyword evidence="2" id="KW-0560">Oxidoreductase</keyword>
<feature type="compositionally biased region" description="Basic residues" evidence="1">
    <location>
        <begin position="24"/>
        <end position="35"/>
    </location>
</feature>
<protein>
    <submittedName>
        <fullName evidence="2">Gluconate 5-dehydrogenase</fullName>
        <ecNumber evidence="2">1.1.1.69</ecNumber>
    </submittedName>
</protein>
<name>A0A6J4NYM2_9RHOB</name>
<proteinExistence type="predicted"/>
<organism evidence="2">
    <name type="scientific">uncultured Rubellimicrobium sp</name>
    <dbReference type="NCBI Taxonomy" id="543078"/>
    <lineage>
        <taxon>Bacteria</taxon>
        <taxon>Pseudomonadati</taxon>
        <taxon>Pseudomonadota</taxon>
        <taxon>Alphaproteobacteria</taxon>
        <taxon>Rhodobacterales</taxon>
        <taxon>Roseobacteraceae</taxon>
        <taxon>Rubellimicrobium</taxon>
        <taxon>environmental samples</taxon>
    </lineage>
</organism>
<dbReference type="EMBL" id="CADCUU010000125">
    <property type="protein sequence ID" value="CAA9398999.1"/>
    <property type="molecule type" value="Genomic_DNA"/>
</dbReference>
<gene>
    <name evidence="2" type="ORF">AVDCRST_MAG15-977</name>
</gene>
<feature type="compositionally biased region" description="Basic and acidic residues" evidence="1">
    <location>
        <begin position="70"/>
        <end position="79"/>
    </location>
</feature>
<accession>A0A6J4NYM2</accession>
<feature type="compositionally biased region" description="Pro residues" evidence="1">
    <location>
        <begin position="1"/>
        <end position="11"/>
    </location>
</feature>
<evidence type="ECO:0000256" key="1">
    <source>
        <dbReference type="SAM" id="MobiDB-lite"/>
    </source>
</evidence>
<feature type="non-terminal residue" evidence="2">
    <location>
        <position position="138"/>
    </location>
</feature>
<sequence>APRPAPCPVLPPRRQARTRDGRVLRHRPRIRRRPRTGGGRGHAGRPSGGGTGGGGRGHPDRGRPGHGASPRRDRPRRDGGAGGGAGAVRRAGERRGPRPALARARHRSRRFRRDDEPQPPCGLFPDAGGRTWPHRLGP</sequence>
<dbReference type="AlphaFoldDB" id="A0A6J4NYM2"/>
<dbReference type="GO" id="GO:0008874">
    <property type="term" value="F:gluconate 5-dehydrogenase activity"/>
    <property type="evidence" value="ECO:0007669"/>
    <property type="project" value="UniProtKB-EC"/>
</dbReference>